<gene>
    <name evidence="2" type="ORF">KIN20_026476</name>
</gene>
<sequence length="55" mass="6479">MGEEREGRRRIGKKERGEEGVGRRRRREKKEKGEEGEGRKEAGRVSYVSMKVPYE</sequence>
<organism evidence="2 3">
    <name type="scientific">Parelaphostrongylus tenuis</name>
    <name type="common">Meningeal worm</name>
    <dbReference type="NCBI Taxonomy" id="148309"/>
    <lineage>
        <taxon>Eukaryota</taxon>
        <taxon>Metazoa</taxon>
        <taxon>Ecdysozoa</taxon>
        <taxon>Nematoda</taxon>
        <taxon>Chromadorea</taxon>
        <taxon>Rhabditida</taxon>
        <taxon>Rhabditina</taxon>
        <taxon>Rhabditomorpha</taxon>
        <taxon>Strongyloidea</taxon>
        <taxon>Metastrongylidae</taxon>
        <taxon>Parelaphostrongylus</taxon>
    </lineage>
</organism>
<evidence type="ECO:0000256" key="1">
    <source>
        <dbReference type="SAM" id="MobiDB-lite"/>
    </source>
</evidence>
<dbReference type="EMBL" id="JAHQIW010005422">
    <property type="protein sequence ID" value="KAJ1365974.1"/>
    <property type="molecule type" value="Genomic_DNA"/>
</dbReference>
<name>A0AAD5WCU8_PARTN</name>
<dbReference type="AlphaFoldDB" id="A0AAD5WCU8"/>
<proteinExistence type="predicted"/>
<evidence type="ECO:0000313" key="3">
    <source>
        <dbReference type="Proteomes" id="UP001196413"/>
    </source>
</evidence>
<feature type="compositionally biased region" description="Basic and acidic residues" evidence="1">
    <location>
        <begin position="1"/>
        <end position="22"/>
    </location>
</feature>
<comment type="caution">
    <text evidence="2">The sequence shown here is derived from an EMBL/GenBank/DDBJ whole genome shotgun (WGS) entry which is preliminary data.</text>
</comment>
<keyword evidence="3" id="KW-1185">Reference proteome</keyword>
<feature type="region of interest" description="Disordered" evidence="1">
    <location>
        <begin position="1"/>
        <end position="55"/>
    </location>
</feature>
<evidence type="ECO:0000313" key="2">
    <source>
        <dbReference type="EMBL" id="KAJ1365974.1"/>
    </source>
</evidence>
<reference evidence="2" key="1">
    <citation type="submission" date="2021-06" db="EMBL/GenBank/DDBJ databases">
        <title>Parelaphostrongylus tenuis whole genome reference sequence.</title>
        <authorList>
            <person name="Garwood T.J."/>
            <person name="Larsen P.A."/>
            <person name="Fountain-Jones N.M."/>
            <person name="Garbe J.R."/>
            <person name="Macchietto M.G."/>
            <person name="Kania S.A."/>
            <person name="Gerhold R.W."/>
            <person name="Richards J.E."/>
            <person name="Wolf T.M."/>
        </authorList>
    </citation>
    <scope>NUCLEOTIDE SEQUENCE</scope>
    <source>
        <strain evidence="2">MNPRO001-30</strain>
        <tissue evidence="2">Meninges</tissue>
    </source>
</reference>
<protein>
    <submittedName>
        <fullName evidence="2">Uncharacterized protein</fullName>
    </submittedName>
</protein>
<feature type="compositionally biased region" description="Basic and acidic residues" evidence="1">
    <location>
        <begin position="30"/>
        <end position="43"/>
    </location>
</feature>
<dbReference type="Proteomes" id="UP001196413">
    <property type="component" value="Unassembled WGS sequence"/>
</dbReference>
<accession>A0AAD5WCU8</accession>